<dbReference type="Proteomes" id="UP000257139">
    <property type="component" value="Chromosome CBM2594_a"/>
</dbReference>
<proteinExistence type="predicted"/>
<organism evidence="1 3">
    <name type="scientific">Cupriavidus taiwanensis</name>
    <dbReference type="NCBI Taxonomy" id="164546"/>
    <lineage>
        <taxon>Bacteria</taxon>
        <taxon>Pseudomonadati</taxon>
        <taxon>Pseudomonadota</taxon>
        <taxon>Betaproteobacteria</taxon>
        <taxon>Burkholderiales</taxon>
        <taxon>Burkholderiaceae</taxon>
        <taxon>Cupriavidus</taxon>
    </lineage>
</organism>
<reference evidence="1 3" key="1">
    <citation type="submission" date="2018-01" db="EMBL/GenBank/DDBJ databases">
        <authorList>
            <person name="Clerissi C."/>
        </authorList>
    </citation>
    <scope>NUCLEOTIDE SEQUENCE [LARGE SCALE GENOMIC DNA]</scope>
    <source>
        <strain evidence="1">Cupriavidus taiwanensis STM 6021</strain>
    </source>
</reference>
<comment type="caution">
    <text evidence="1">The sequence shown here is derived from an EMBL/GenBank/DDBJ whole genome shotgun (WGS) entry which is preliminary data.</text>
</comment>
<name>A0A7Z7J8X0_9BURK</name>
<dbReference type="EMBL" id="OGUU01000012">
    <property type="protein sequence ID" value="SPC18563.1"/>
    <property type="molecule type" value="Genomic_DNA"/>
</dbReference>
<sequence>MTSLTIQDLSAAETLDSKRMLAVRGGMSYLPFAAVYTPIKVSVDKSISAVQSIAQMQSVTNLNGNGSAFLDHVKSDVHTNQNATNNIFG</sequence>
<evidence type="ECO:0000313" key="2">
    <source>
        <dbReference type="EMBL" id="SPC18563.1"/>
    </source>
</evidence>
<evidence type="ECO:0000313" key="1">
    <source>
        <dbReference type="EMBL" id="SPC16059.1"/>
    </source>
</evidence>
<accession>A0A7Z7J8X0</accession>
<dbReference type="AlphaFoldDB" id="A0A7Z7J8X0"/>
<dbReference type="RefSeq" id="WP_025585256.1">
    <property type="nucleotide sequence ID" value="NZ_LT976871.1"/>
</dbReference>
<evidence type="ECO:0000313" key="3">
    <source>
        <dbReference type="Proteomes" id="UP000257139"/>
    </source>
</evidence>
<gene>
    <name evidence="1" type="ORF">CBM2594_A70624</name>
    <name evidence="2" type="ORF">CBM2594_A80002</name>
</gene>
<dbReference type="EMBL" id="OGUU01000011">
    <property type="protein sequence ID" value="SPC16059.1"/>
    <property type="molecule type" value="Genomic_DNA"/>
</dbReference>
<protein>
    <submittedName>
        <fullName evidence="1">Uncharacterized protein</fullName>
    </submittedName>
</protein>